<evidence type="ECO:0000256" key="6">
    <source>
        <dbReference type="ARBA" id="ARBA00023242"/>
    </source>
</evidence>
<dbReference type="GO" id="GO:0005634">
    <property type="term" value="C:nucleus"/>
    <property type="evidence" value="ECO:0007669"/>
    <property type="project" value="UniProtKB-SubCell"/>
</dbReference>
<evidence type="ECO:0000256" key="5">
    <source>
        <dbReference type="ARBA" id="ARBA00023163"/>
    </source>
</evidence>
<evidence type="ECO:0000256" key="4">
    <source>
        <dbReference type="ARBA" id="ARBA00023125"/>
    </source>
</evidence>
<dbReference type="PANTHER" id="PTHR13044">
    <property type="entry name" value="ACTIVATING TRANSCRIPTION FACTOR ATF 4/5"/>
    <property type="match status" value="1"/>
</dbReference>
<evidence type="ECO:0000256" key="2">
    <source>
        <dbReference type="ARBA" id="ARBA00007163"/>
    </source>
</evidence>
<keyword evidence="4" id="KW-0238">DNA-binding</keyword>
<evidence type="ECO:0000313" key="10">
    <source>
        <dbReference type="Proteomes" id="UP000887567"/>
    </source>
</evidence>
<dbReference type="CDD" id="cd14692">
    <property type="entry name" value="bZIP_ATF4"/>
    <property type="match status" value="1"/>
</dbReference>
<dbReference type="Gene3D" id="1.20.5.170">
    <property type="match status" value="1"/>
</dbReference>
<dbReference type="Proteomes" id="UP000887567">
    <property type="component" value="Unplaced"/>
</dbReference>
<keyword evidence="6" id="KW-0539">Nucleus</keyword>
<dbReference type="PROSITE" id="PS00036">
    <property type="entry name" value="BZIP_BASIC"/>
    <property type="match status" value="1"/>
</dbReference>
<reference evidence="9" key="1">
    <citation type="submission" date="2022-11" db="UniProtKB">
        <authorList>
            <consortium name="EnsemblMetazoa"/>
        </authorList>
    </citation>
    <scope>IDENTIFICATION</scope>
</reference>
<organism evidence="9 10">
    <name type="scientific">Exaiptasia diaphana</name>
    <name type="common">Tropical sea anemone</name>
    <name type="synonym">Aiptasia pulchella</name>
    <dbReference type="NCBI Taxonomy" id="2652724"/>
    <lineage>
        <taxon>Eukaryota</taxon>
        <taxon>Metazoa</taxon>
        <taxon>Cnidaria</taxon>
        <taxon>Anthozoa</taxon>
        <taxon>Hexacorallia</taxon>
        <taxon>Actiniaria</taxon>
        <taxon>Aiptasiidae</taxon>
        <taxon>Exaiptasia</taxon>
    </lineage>
</organism>
<comment type="subcellular location">
    <subcellularLocation>
        <location evidence="1">Nucleus</location>
    </subcellularLocation>
</comment>
<evidence type="ECO:0000313" key="9">
    <source>
        <dbReference type="EnsemblMetazoa" id="XP_020911638.1"/>
    </source>
</evidence>
<feature type="compositionally biased region" description="Basic and acidic residues" evidence="7">
    <location>
        <begin position="503"/>
        <end position="513"/>
    </location>
</feature>
<keyword evidence="5" id="KW-0804">Transcription</keyword>
<name>A0A913XZB9_EXADI</name>
<dbReference type="SMART" id="SM00338">
    <property type="entry name" value="BRLZ"/>
    <property type="match status" value="1"/>
</dbReference>
<evidence type="ECO:0000256" key="3">
    <source>
        <dbReference type="ARBA" id="ARBA00023015"/>
    </source>
</evidence>
<evidence type="ECO:0000256" key="7">
    <source>
        <dbReference type="SAM" id="MobiDB-lite"/>
    </source>
</evidence>
<feature type="compositionally biased region" description="Basic and acidic residues" evidence="7">
    <location>
        <begin position="525"/>
        <end position="537"/>
    </location>
</feature>
<dbReference type="RefSeq" id="XP_020911638.1">
    <property type="nucleotide sequence ID" value="XM_021055979.2"/>
</dbReference>
<sequence length="566" mass="61521">MVSIFRDVIVFPSGESILRHRNDIIGSEEKDKKLLENHEVVSKDGIPEEHDDTSNTYGSTCSFSDSSHDTGLQGVEFQPPFDKIIDIIRNGTHSEESHNFNSTASWSDFGNDLHYSPDENQATIVGDRDHPNLLDNGGHVNLSGSAIPSVSHLTDQVGGSDIVIMPYSTYLYPDDDDNLLPVGDVVLQESSHTNVAGLDTVPEVSHMNVSGPETVPEGSHTNVPGPDSITEVICDSYSDGTMSSPENIQNPIDDLINSLHHSLPQITNPELESIFAMSDIASAPSIQPIQPSLADVGGHVNLSDIDEVTVPSVNHQVGISDTPIISSPTNMHSEVNNGDHLIPDGDNVDMESRTCTSGNHCRSLHEINCESNSVGDVLTTGSGQISNGHPSAIGAQVNTSSTSDGAVPTVLHQVTSQFSTIPVNAAVALAMVPVVLIQPNLENPNNWNPVVIQAIQPIQPSLADVGGHVDLCDIDLENSNNWNPVVIQANNGQVLQSSTSQNSDEKEKRREQNRVSSRKCRKRKRESEEKLFAEEEKLSRENARLRGEVERLSKEIETIKKDWFHQ</sequence>
<accession>A0A913XZB9</accession>
<keyword evidence="10" id="KW-1185">Reference proteome</keyword>
<dbReference type="Pfam" id="PF00170">
    <property type="entry name" value="bZIP_1"/>
    <property type="match status" value="1"/>
</dbReference>
<dbReference type="SUPFAM" id="SSF57959">
    <property type="entry name" value="Leucine zipper domain"/>
    <property type="match status" value="1"/>
</dbReference>
<keyword evidence="3" id="KW-0805">Transcription regulation</keyword>
<feature type="domain" description="BZIP" evidence="8">
    <location>
        <begin position="503"/>
        <end position="560"/>
    </location>
</feature>
<evidence type="ECO:0000259" key="8">
    <source>
        <dbReference type="PROSITE" id="PS50217"/>
    </source>
</evidence>
<dbReference type="AlphaFoldDB" id="A0A913XZB9"/>
<evidence type="ECO:0000256" key="1">
    <source>
        <dbReference type="ARBA" id="ARBA00004123"/>
    </source>
</evidence>
<dbReference type="PROSITE" id="PS50217">
    <property type="entry name" value="BZIP"/>
    <property type="match status" value="1"/>
</dbReference>
<dbReference type="EnsemblMetazoa" id="XM_021055979.2">
    <property type="protein sequence ID" value="XP_020911638.1"/>
    <property type="gene ID" value="LOC110249404"/>
</dbReference>
<dbReference type="InterPro" id="IPR046347">
    <property type="entry name" value="bZIP_sf"/>
</dbReference>
<comment type="similarity">
    <text evidence="2">Belongs to the bZIP family.</text>
</comment>
<protein>
    <recommendedName>
        <fullName evidence="8">BZIP domain-containing protein</fullName>
    </recommendedName>
</protein>
<dbReference type="GO" id="GO:0000977">
    <property type="term" value="F:RNA polymerase II transcription regulatory region sequence-specific DNA binding"/>
    <property type="evidence" value="ECO:0007669"/>
    <property type="project" value="TreeGrafter"/>
</dbReference>
<dbReference type="InterPro" id="IPR004827">
    <property type="entry name" value="bZIP"/>
</dbReference>
<proteinExistence type="inferred from homology"/>
<dbReference type="GeneID" id="110249404"/>
<feature type="region of interest" description="Disordered" evidence="7">
    <location>
        <begin position="494"/>
        <end position="537"/>
    </location>
</feature>
<dbReference type="PANTHER" id="PTHR13044:SF14">
    <property type="entry name" value="CRYPTOCEPHAL, ISOFORM A"/>
    <property type="match status" value="1"/>
</dbReference>
<dbReference type="GO" id="GO:0001228">
    <property type="term" value="F:DNA-binding transcription activator activity, RNA polymerase II-specific"/>
    <property type="evidence" value="ECO:0007669"/>
    <property type="project" value="TreeGrafter"/>
</dbReference>
<dbReference type="KEGG" id="epa:110249404"/>